<keyword evidence="2 5" id="KW-0378">Hydrolase</keyword>
<proteinExistence type="predicted"/>
<keyword evidence="4 5" id="KW-0067">ATP-binding</keyword>
<feature type="domain" description="UvrD-like helicase ATP-binding" evidence="6">
    <location>
        <begin position="3"/>
        <end position="285"/>
    </location>
</feature>
<protein>
    <submittedName>
        <fullName evidence="7">UvrD-helicase domain-containing protein</fullName>
    </submittedName>
</protein>
<dbReference type="Pfam" id="PF00580">
    <property type="entry name" value="UvrD-helicase"/>
    <property type="match status" value="2"/>
</dbReference>
<name>A0ABV8ZK13_9FLAO</name>
<evidence type="ECO:0000256" key="2">
    <source>
        <dbReference type="ARBA" id="ARBA00022801"/>
    </source>
</evidence>
<dbReference type="Proteomes" id="UP001596003">
    <property type="component" value="Unassembled WGS sequence"/>
</dbReference>
<comment type="caution">
    <text evidence="7">The sequence shown here is derived from an EMBL/GenBank/DDBJ whole genome shotgun (WGS) entry which is preliminary data.</text>
</comment>
<dbReference type="InterPro" id="IPR027417">
    <property type="entry name" value="P-loop_NTPase"/>
</dbReference>
<dbReference type="PROSITE" id="PS51198">
    <property type="entry name" value="UVRD_HELICASE_ATP_BIND"/>
    <property type="match status" value="1"/>
</dbReference>
<sequence length="602" mass="69058">MYGSLSESQKIILDYNDGTVVVKACPGSGKTYSLAARISRLLKESQAGKKGLCVISFTNIACMEIEDRLANNFSTIVPLKHPHFFGTIDSFINTFIFLPFGHLIMGCDSRPELVGEPHAPWSVKRSDWDYDQYFDKTTFDADDMLIPIAPYQAFGFRWNYYNKDGKTVNGNILRIMRSKNTLFKKGYANQSDANYLSLKVLQKYPLIAQNIAQKFSHFMIDECQDTNDVHMKIIDILNEQGGSNIMLVGDRDQSIFEWNDAKPELFDQKYNLWDKILLNQNRRSSQLICNFIKNLSSFEEINAVNEKVKDSAIEPSIYGYITPKNATAKDKTIITLEQSVENFKEILNNFLDECRKNKIPIDKENTAVLYRGNSSSKYLGLRSDLNDFETIPWTTNHHHVKNIIKGRHMYENGSFNKGYKLMEKGYFEALMRPSNPQFYCNTQFVADRIYTNGIKQHRKEVFSFIECLPATKYKTLNEWVEQANKVLREAAFALEFRIESQFGNIAIDDYFGQDLNSEKLHPFYFGTVHSVKGKTFQAVLLLLGKKAVRKNYATIINSDPAVLNANDLEELRIVYVALSRPEILLQMAVPDSDLALWTGKMN</sequence>
<dbReference type="InterPro" id="IPR000212">
    <property type="entry name" value="DNA_helicase_UvrD/REP"/>
</dbReference>
<dbReference type="SUPFAM" id="SSF52540">
    <property type="entry name" value="P-loop containing nucleoside triphosphate hydrolases"/>
    <property type="match status" value="1"/>
</dbReference>
<evidence type="ECO:0000256" key="3">
    <source>
        <dbReference type="ARBA" id="ARBA00022806"/>
    </source>
</evidence>
<dbReference type="PANTHER" id="PTHR11070">
    <property type="entry name" value="UVRD / RECB / PCRA DNA HELICASE FAMILY MEMBER"/>
    <property type="match status" value="1"/>
</dbReference>
<evidence type="ECO:0000259" key="6">
    <source>
        <dbReference type="PROSITE" id="PS51198"/>
    </source>
</evidence>
<evidence type="ECO:0000256" key="5">
    <source>
        <dbReference type="PROSITE-ProRule" id="PRU00560"/>
    </source>
</evidence>
<dbReference type="EMBL" id="JBHSFY010000012">
    <property type="protein sequence ID" value="MFC4478977.1"/>
    <property type="molecule type" value="Genomic_DNA"/>
</dbReference>
<evidence type="ECO:0000256" key="1">
    <source>
        <dbReference type="ARBA" id="ARBA00022741"/>
    </source>
</evidence>
<dbReference type="InterPro" id="IPR014016">
    <property type="entry name" value="UvrD-like_ATP-bd"/>
</dbReference>
<evidence type="ECO:0000313" key="7">
    <source>
        <dbReference type="EMBL" id="MFC4478977.1"/>
    </source>
</evidence>
<dbReference type="RefSeq" id="WP_379800043.1">
    <property type="nucleotide sequence ID" value="NZ_JBHSFY010000012.1"/>
</dbReference>
<evidence type="ECO:0000256" key="4">
    <source>
        <dbReference type="ARBA" id="ARBA00022840"/>
    </source>
</evidence>
<keyword evidence="8" id="KW-1185">Reference proteome</keyword>
<reference evidence="8" key="1">
    <citation type="journal article" date="2019" name="Int. J. Syst. Evol. Microbiol.">
        <title>The Global Catalogue of Microorganisms (GCM) 10K type strain sequencing project: providing services to taxonomists for standard genome sequencing and annotation.</title>
        <authorList>
            <consortium name="The Broad Institute Genomics Platform"/>
            <consortium name="The Broad Institute Genome Sequencing Center for Infectious Disease"/>
            <person name="Wu L."/>
            <person name="Ma J."/>
        </authorList>
    </citation>
    <scope>NUCLEOTIDE SEQUENCE [LARGE SCALE GENOMIC DNA]</scope>
    <source>
        <strain evidence="8">NBRC 103627</strain>
    </source>
</reference>
<dbReference type="Gene3D" id="3.40.50.300">
    <property type="entry name" value="P-loop containing nucleotide triphosphate hydrolases"/>
    <property type="match status" value="2"/>
</dbReference>
<accession>A0ABV8ZK13</accession>
<keyword evidence="1 5" id="KW-0547">Nucleotide-binding</keyword>
<feature type="binding site" evidence="5">
    <location>
        <begin position="24"/>
        <end position="31"/>
    </location>
    <ligand>
        <name>ATP</name>
        <dbReference type="ChEBI" id="CHEBI:30616"/>
    </ligand>
</feature>
<organism evidence="7 8">
    <name type="scientific">Flavobacterium chungangensis</name>
    <dbReference type="NCBI Taxonomy" id="2708132"/>
    <lineage>
        <taxon>Bacteria</taxon>
        <taxon>Pseudomonadati</taxon>
        <taxon>Bacteroidota</taxon>
        <taxon>Flavobacteriia</taxon>
        <taxon>Flavobacteriales</taxon>
        <taxon>Flavobacteriaceae</taxon>
        <taxon>Flavobacterium</taxon>
    </lineage>
</organism>
<dbReference type="PANTHER" id="PTHR11070:SF3">
    <property type="entry name" value="DNA 3'-5' HELICASE"/>
    <property type="match status" value="1"/>
</dbReference>
<gene>
    <name evidence="7" type="ORF">ACFO3N_18015</name>
</gene>
<evidence type="ECO:0000313" key="8">
    <source>
        <dbReference type="Proteomes" id="UP001596003"/>
    </source>
</evidence>
<keyword evidence="3 5" id="KW-0347">Helicase</keyword>